<comment type="caution">
    <text evidence="2">The sequence shown here is derived from an EMBL/GenBank/DDBJ whole genome shotgun (WGS) entry which is preliminary data.</text>
</comment>
<evidence type="ECO:0000256" key="1">
    <source>
        <dbReference type="SAM" id="MobiDB-lite"/>
    </source>
</evidence>
<evidence type="ECO:0000313" key="3">
    <source>
        <dbReference type="Proteomes" id="UP000591131"/>
    </source>
</evidence>
<protein>
    <submittedName>
        <fullName evidence="2">Uncharacterized protein</fullName>
    </submittedName>
</protein>
<feature type="region of interest" description="Disordered" evidence="1">
    <location>
        <begin position="77"/>
        <end position="104"/>
    </location>
</feature>
<proteinExistence type="predicted"/>
<sequence>MLPSLTKYTRVTTERDGLEISKRSSLNTQIIGEDRRRGEMTSVFETVRRRAGSVASYGVGSDKQICEECVVEPMVEVKDPPTPEIPLARKGSDASPTLHSRRDVQSGRVAVEPPEVHSLGLIEALIENPSTFMPGLAGQYGHRWNRRLAGTWAEECWIGRNRVT</sequence>
<dbReference type="AlphaFoldDB" id="A0A7J6LEH8"/>
<dbReference type="EMBL" id="JAAPAO010000545">
    <property type="protein sequence ID" value="KAF4657370.1"/>
    <property type="molecule type" value="Genomic_DNA"/>
</dbReference>
<gene>
    <name evidence="2" type="ORF">FOL47_008467</name>
</gene>
<accession>A0A7J6LEH8</accession>
<reference evidence="2 3" key="1">
    <citation type="submission" date="2020-04" db="EMBL/GenBank/DDBJ databases">
        <title>Perkinsus chesapeaki whole genome sequence.</title>
        <authorList>
            <person name="Bogema D.R."/>
        </authorList>
    </citation>
    <scope>NUCLEOTIDE SEQUENCE [LARGE SCALE GENOMIC DNA]</scope>
    <source>
        <strain evidence="2">ATCC PRA-425</strain>
    </source>
</reference>
<keyword evidence="3" id="KW-1185">Reference proteome</keyword>
<name>A0A7J6LEH8_PERCH</name>
<dbReference type="Proteomes" id="UP000591131">
    <property type="component" value="Unassembled WGS sequence"/>
</dbReference>
<organism evidence="2 3">
    <name type="scientific">Perkinsus chesapeaki</name>
    <name type="common">Clam parasite</name>
    <name type="synonym">Perkinsus andrewsi</name>
    <dbReference type="NCBI Taxonomy" id="330153"/>
    <lineage>
        <taxon>Eukaryota</taxon>
        <taxon>Sar</taxon>
        <taxon>Alveolata</taxon>
        <taxon>Perkinsozoa</taxon>
        <taxon>Perkinsea</taxon>
        <taxon>Perkinsida</taxon>
        <taxon>Perkinsidae</taxon>
        <taxon>Perkinsus</taxon>
    </lineage>
</organism>
<evidence type="ECO:0000313" key="2">
    <source>
        <dbReference type="EMBL" id="KAF4657370.1"/>
    </source>
</evidence>